<dbReference type="PROSITE" id="PS51688">
    <property type="entry name" value="ICA"/>
    <property type="match status" value="1"/>
</dbReference>
<feature type="domain" description="Peptidase S74" evidence="2">
    <location>
        <begin position="380"/>
        <end position="469"/>
    </location>
</feature>
<dbReference type="InterPro" id="IPR011049">
    <property type="entry name" value="Serralysin-like_metalloprot_C"/>
</dbReference>
<dbReference type="Proteomes" id="UP000245880">
    <property type="component" value="Unassembled WGS sequence"/>
</dbReference>
<sequence>MKHIYLLALVLMSGLGFAQVKIGSNPTAITPDVNLEIEATDGTKVIVNQADGKVGIGTTTVDAALHVVGDVKIIDGNQGTGKILTSDADGLATWTTAIGMYDFYKVGTTAAPTTIADNIWTQGSIMFGSATGTDATDASYTTKTNTLIGGFNNKAVSSGGNSIISGSANTVAWGNNQLITGNGNKFNGGNNPLVSGTGNTVTSGNNIAVLGQYNTHSGDNSLVFGQLNNSNNWQSLTFGESNTSGLSAGNSAVWGQNNSISYKNCAAWGEKNSLGGFSQNSGVWGSNNIVNARQSGVWGDNNKVYGYDDGTSTNNVTSFGSNNIINQGHSNSVAIGIAAESHSNNSFNAVYNGGYRLYSNAGKTTGVTLANGSGTWSSVSDRRSKENIELATCGLKEVMQMKPSSYNYINGSKSLGFIAQEIVEVIPEVVNVPEDKNEMMSVRYSELIPVLTKAIQEQQAQIDALKAEIKELKK</sequence>
<keyword evidence="1" id="KW-0732">Signal</keyword>
<dbReference type="EMBL" id="QGDT01000039">
    <property type="protein sequence ID" value="PWJ51123.1"/>
    <property type="molecule type" value="Genomic_DNA"/>
</dbReference>
<comment type="caution">
    <text evidence="3">The sequence shown here is derived from an EMBL/GenBank/DDBJ whole genome shotgun (WGS) entry which is preliminary data.</text>
</comment>
<dbReference type="RefSeq" id="WP_146202350.1">
    <property type="nucleotide sequence ID" value="NZ_QGDT01000039.1"/>
</dbReference>
<accession>A0A316A0K7</accession>
<dbReference type="AlphaFoldDB" id="A0A316A0K7"/>
<reference evidence="3 4" key="1">
    <citation type="submission" date="2018-03" db="EMBL/GenBank/DDBJ databases">
        <title>Genomic Encyclopedia of Archaeal and Bacterial Type Strains, Phase II (KMG-II): from individual species to whole genera.</title>
        <authorList>
            <person name="Goeker M."/>
        </authorList>
    </citation>
    <scope>NUCLEOTIDE SEQUENCE [LARGE SCALE GENOMIC DNA]</scope>
    <source>
        <strain evidence="3 4">DSM 100346</strain>
    </source>
</reference>
<dbReference type="Gene3D" id="2.150.10.10">
    <property type="entry name" value="Serralysin-like metalloprotease, C-terminal"/>
    <property type="match status" value="1"/>
</dbReference>
<protein>
    <submittedName>
        <fullName evidence="3">Endosialidase-like protein</fullName>
    </submittedName>
</protein>
<feature type="signal peptide" evidence="1">
    <location>
        <begin position="1"/>
        <end position="18"/>
    </location>
</feature>
<feature type="chain" id="PRO_5016411035" evidence="1">
    <location>
        <begin position="19"/>
        <end position="474"/>
    </location>
</feature>
<name>A0A316A0K7_9BACT</name>
<gene>
    <name evidence="3" type="ORF">CLV98_1392</name>
</gene>
<evidence type="ECO:0000313" key="4">
    <source>
        <dbReference type="Proteomes" id="UP000245880"/>
    </source>
</evidence>
<dbReference type="InterPro" id="IPR030392">
    <property type="entry name" value="S74_ICA"/>
</dbReference>
<dbReference type="Pfam" id="PF13884">
    <property type="entry name" value="Peptidase_S74"/>
    <property type="match status" value="1"/>
</dbReference>
<proteinExistence type="predicted"/>
<evidence type="ECO:0000259" key="2">
    <source>
        <dbReference type="PROSITE" id="PS51688"/>
    </source>
</evidence>
<organism evidence="3 4">
    <name type="scientific">Dyadobacter jejuensis</name>
    <dbReference type="NCBI Taxonomy" id="1082580"/>
    <lineage>
        <taxon>Bacteria</taxon>
        <taxon>Pseudomonadati</taxon>
        <taxon>Bacteroidota</taxon>
        <taxon>Cytophagia</taxon>
        <taxon>Cytophagales</taxon>
        <taxon>Spirosomataceae</taxon>
        <taxon>Dyadobacter</taxon>
    </lineage>
</organism>
<evidence type="ECO:0000313" key="3">
    <source>
        <dbReference type="EMBL" id="PWJ51123.1"/>
    </source>
</evidence>
<dbReference type="OrthoDB" id="939966at2"/>
<evidence type="ECO:0000256" key="1">
    <source>
        <dbReference type="SAM" id="SignalP"/>
    </source>
</evidence>
<keyword evidence="4" id="KW-1185">Reference proteome</keyword>